<feature type="domain" description="Glucose-6-phosphate dehydrogenase assembly protein OpcA C-terminal" evidence="2">
    <location>
        <begin position="212"/>
        <end position="389"/>
    </location>
</feature>
<dbReference type="InterPro" id="IPR046802">
    <property type="entry name" value="OpcA_G6PD_C"/>
</dbReference>
<reference evidence="3" key="1">
    <citation type="submission" date="2021-02" db="EMBL/GenBank/DDBJ databases">
        <title>Genome-Resolved Metagenomics of a Microbial Community Performing Photosynthetic Biological Nutrient Removal.</title>
        <authorList>
            <person name="Mcdaniel E.A."/>
        </authorList>
    </citation>
    <scope>NUCLEOTIDE SEQUENCE</scope>
    <source>
        <strain evidence="3">UWPOB_OBS1</strain>
    </source>
</reference>
<sequence>MAQTEVTDTNSILSFLSGQMALVEVAKIERELSKLWKMSTENGEGGAYVIKACALNFVLLVDSSLDDSGVDFDNLLADITLTHPMRALLALVKTDESRSEENALIEAWVSARCHFLPGRLDKQMCCEQITVSYTGREFCPASLSSVISPLVIADLPSWLYVPQLHFQPSELKTFLPSFDYLIVDSRSQQPTFDHATFERFSFLLEEAKNVNVIDLAWLAIKPWRQAIAFAFDEKDVSLSTDCLNAIDTIDLVCGDKGGFIQSLLFVAWLGSRLKLRFLKLIRLDDGACRLAFMGAHEPFTVNIRADGPVAGLASMQVSFHKLGCCSVEEHLHVTFQEGALTVKHEDRKEFVELPRLQCRAGVYSSTECGRSELVDDALACIEQDPIYLETVSYLLNMLKSEA</sequence>
<dbReference type="AlphaFoldDB" id="A0A8J7PGG7"/>
<accession>A0A8J7PGG7</accession>
<evidence type="ECO:0000259" key="2">
    <source>
        <dbReference type="Pfam" id="PF20171"/>
    </source>
</evidence>
<comment type="caution">
    <text evidence="3">The sequence shown here is derived from an EMBL/GenBank/DDBJ whole genome shotgun (WGS) entry which is preliminary data.</text>
</comment>
<evidence type="ECO:0000313" key="3">
    <source>
        <dbReference type="EMBL" id="MBN8659643.1"/>
    </source>
</evidence>
<proteinExistence type="predicted"/>
<dbReference type="PANTHER" id="PTHR38658">
    <property type="entry name" value="OXPP CYCLE PROTEIN OPCA-RELATED"/>
    <property type="match status" value="1"/>
</dbReference>
<dbReference type="PANTHER" id="PTHR38658:SF1">
    <property type="entry name" value="OXPP CYCLE PROTEIN OPCA-RELATED"/>
    <property type="match status" value="1"/>
</dbReference>
<feature type="domain" description="Glucose-6-phosphate dehydrogenase assembly protein OpcA N-terminal" evidence="1">
    <location>
        <begin position="78"/>
        <end position="190"/>
    </location>
</feature>
<evidence type="ECO:0000313" key="4">
    <source>
        <dbReference type="Proteomes" id="UP000664277"/>
    </source>
</evidence>
<dbReference type="Pfam" id="PF20171">
    <property type="entry name" value="OpcA_G6PD_C"/>
    <property type="match status" value="1"/>
</dbReference>
<organism evidence="3 4">
    <name type="scientific">Candidatus Obscuribacter phosphatis</name>
    <dbReference type="NCBI Taxonomy" id="1906157"/>
    <lineage>
        <taxon>Bacteria</taxon>
        <taxon>Bacillati</taxon>
        <taxon>Candidatus Melainabacteria</taxon>
        <taxon>Candidatus Obscuribacterales</taxon>
        <taxon>Candidatus Obscuribacteraceae</taxon>
        <taxon>Candidatus Obscuribacter</taxon>
    </lineage>
</organism>
<protein>
    <submittedName>
        <fullName evidence="3">Glucose-6-phosphate dehydrogenase assembly protein OpcA</fullName>
    </submittedName>
</protein>
<gene>
    <name evidence="3" type="ORF">J0M35_04725</name>
</gene>
<dbReference type="Pfam" id="PF10128">
    <property type="entry name" value="OpcA_G6PD_assem"/>
    <property type="match status" value="1"/>
</dbReference>
<dbReference type="InterPro" id="IPR046801">
    <property type="entry name" value="OpcA_G6PD_N"/>
</dbReference>
<name>A0A8J7PGG7_9BACT</name>
<dbReference type="InterPro" id="IPR004555">
    <property type="entry name" value="G6PDH_assembly_OpcA"/>
</dbReference>
<evidence type="ECO:0000259" key="1">
    <source>
        <dbReference type="Pfam" id="PF10128"/>
    </source>
</evidence>
<dbReference type="EMBL" id="JAFLCK010000004">
    <property type="protein sequence ID" value="MBN8659643.1"/>
    <property type="molecule type" value="Genomic_DNA"/>
</dbReference>
<dbReference type="Proteomes" id="UP000664277">
    <property type="component" value="Unassembled WGS sequence"/>
</dbReference>